<evidence type="ECO:0000256" key="1">
    <source>
        <dbReference type="SAM" id="MobiDB-lite"/>
    </source>
</evidence>
<accession>A0AAW1IVC4</accession>
<keyword evidence="3" id="KW-1185">Reference proteome</keyword>
<reference evidence="2 3" key="1">
    <citation type="journal article" date="2024" name="BMC Genomics">
        <title>De novo assembly and annotation of Popillia japonica's genome with initial clues to its potential as an invasive pest.</title>
        <authorList>
            <person name="Cucini C."/>
            <person name="Boschi S."/>
            <person name="Funari R."/>
            <person name="Cardaioli E."/>
            <person name="Iannotti N."/>
            <person name="Marturano G."/>
            <person name="Paoli F."/>
            <person name="Bruttini M."/>
            <person name="Carapelli A."/>
            <person name="Frati F."/>
            <person name="Nardi F."/>
        </authorList>
    </citation>
    <scope>NUCLEOTIDE SEQUENCE [LARGE SCALE GENOMIC DNA]</scope>
    <source>
        <strain evidence="2">DMR45628</strain>
    </source>
</reference>
<name>A0AAW1IVC4_POPJA</name>
<gene>
    <name evidence="2" type="ORF">QE152_g33916</name>
</gene>
<feature type="compositionally biased region" description="Basic and acidic residues" evidence="1">
    <location>
        <begin position="62"/>
        <end position="94"/>
    </location>
</feature>
<feature type="region of interest" description="Disordered" evidence="1">
    <location>
        <begin position="25"/>
        <end position="94"/>
    </location>
</feature>
<dbReference type="AlphaFoldDB" id="A0AAW1IVC4"/>
<feature type="compositionally biased region" description="Polar residues" evidence="1">
    <location>
        <begin position="27"/>
        <end position="54"/>
    </location>
</feature>
<evidence type="ECO:0000313" key="2">
    <source>
        <dbReference type="EMBL" id="KAK9693879.1"/>
    </source>
</evidence>
<organism evidence="2 3">
    <name type="scientific">Popillia japonica</name>
    <name type="common">Japanese beetle</name>
    <dbReference type="NCBI Taxonomy" id="7064"/>
    <lineage>
        <taxon>Eukaryota</taxon>
        <taxon>Metazoa</taxon>
        <taxon>Ecdysozoa</taxon>
        <taxon>Arthropoda</taxon>
        <taxon>Hexapoda</taxon>
        <taxon>Insecta</taxon>
        <taxon>Pterygota</taxon>
        <taxon>Neoptera</taxon>
        <taxon>Endopterygota</taxon>
        <taxon>Coleoptera</taxon>
        <taxon>Polyphaga</taxon>
        <taxon>Scarabaeiformia</taxon>
        <taxon>Scarabaeidae</taxon>
        <taxon>Rutelinae</taxon>
        <taxon>Popillia</taxon>
    </lineage>
</organism>
<evidence type="ECO:0000313" key="3">
    <source>
        <dbReference type="Proteomes" id="UP001458880"/>
    </source>
</evidence>
<dbReference type="Proteomes" id="UP001458880">
    <property type="component" value="Unassembled WGS sequence"/>
</dbReference>
<dbReference type="EMBL" id="JASPKY010000529">
    <property type="protein sequence ID" value="KAK9693879.1"/>
    <property type="molecule type" value="Genomic_DNA"/>
</dbReference>
<sequence length="94" mass="10444">MLDVTSEITWEECSTELLFANDIAGSDATNIQSTSVNDDETPTNNKESVPAATNQKKKKKTEKSLKNIDLESSNEKLKVAQRESSNEKLKVAQR</sequence>
<protein>
    <submittedName>
        <fullName evidence="2">Uncharacterized protein</fullName>
    </submittedName>
</protein>
<comment type="caution">
    <text evidence="2">The sequence shown here is derived from an EMBL/GenBank/DDBJ whole genome shotgun (WGS) entry which is preliminary data.</text>
</comment>
<proteinExistence type="predicted"/>